<gene>
    <name evidence="1" type="ORF">GCM10010911_55740</name>
</gene>
<proteinExistence type="predicted"/>
<reference evidence="1" key="1">
    <citation type="journal article" date="2014" name="Int. J. Syst. Evol. Microbiol.">
        <title>Complete genome sequence of Corynebacterium casei LMG S-19264T (=DSM 44701T), isolated from a smear-ripened cheese.</title>
        <authorList>
            <consortium name="US DOE Joint Genome Institute (JGI-PGF)"/>
            <person name="Walter F."/>
            <person name="Albersmeier A."/>
            <person name="Kalinowski J."/>
            <person name="Ruckert C."/>
        </authorList>
    </citation>
    <scope>NUCLEOTIDE SEQUENCE</scope>
    <source>
        <strain evidence="1">CGMCC 1.15178</strain>
    </source>
</reference>
<dbReference type="AlphaFoldDB" id="A0A916ZEE6"/>
<dbReference type="Proteomes" id="UP000612456">
    <property type="component" value="Unassembled WGS sequence"/>
</dbReference>
<keyword evidence="2" id="KW-1185">Reference proteome</keyword>
<comment type="caution">
    <text evidence="1">The sequence shown here is derived from an EMBL/GenBank/DDBJ whole genome shotgun (WGS) entry which is preliminary data.</text>
</comment>
<evidence type="ECO:0000313" key="2">
    <source>
        <dbReference type="Proteomes" id="UP000612456"/>
    </source>
</evidence>
<dbReference type="EMBL" id="BMHP01000004">
    <property type="protein sequence ID" value="GGD89936.1"/>
    <property type="molecule type" value="Genomic_DNA"/>
</dbReference>
<reference evidence="1" key="2">
    <citation type="submission" date="2020-09" db="EMBL/GenBank/DDBJ databases">
        <authorList>
            <person name="Sun Q."/>
            <person name="Zhou Y."/>
        </authorList>
    </citation>
    <scope>NUCLEOTIDE SEQUENCE</scope>
    <source>
        <strain evidence="1">CGMCC 1.15178</strain>
    </source>
</reference>
<accession>A0A916ZEE6</accession>
<name>A0A916ZEE6_9BACL</name>
<sequence length="54" mass="6301">MKFAGRFAKGKIHCSCFYCRKKTWEMGLPKSDLVKLDRAGDFDDCCKMLNYSTR</sequence>
<protein>
    <submittedName>
        <fullName evidence="1">Uncharacterized protein</fullName>
    </submittedName>
</protein>
<evidence type="ECO:0000313" key="1">
    <source>
        <dbReference type="EMBL" id="GGD89936.1"/>
    </source>
</evidence>
<organism evidence="1 2">
    <name type="scientific">Paenibacillus nasutitermitis</name>
    <dbReference type="NCBI Taxonomy" id="1652958"/>
    <lineage>
        <taxon>Bacteria</taxon>
        <taxon>Bacillati</taxon>
        <taxon>Bacillota</taxon>
        <taxon>Bacilli</taxon>
        <taxon>Bacillales</taxon>
        <taxon>Paenibacillaceae</taxon>
        <taxon>Paenibacillus</taxon>
    </lineage>
</organism>